<reference evidence="3 4" key="1">
    <citation type="submission" date="2020-04" db="EMBL/GenBank/DDBJ databases">
        <title>A novel gut-associated lysogenic phage, Bacteroides phage BV01, alters the host transcriptome and bile acid metabolism in Bacteroides vulgatus.</title>
        <authorList>
            <person name="Campbell D.E."/>
            <person name="Ly L."/>
            <person name="Ridlon J.M."/>
            <person name="Hsiao A."/>
            <person name="Degnan P.H."/>
        </authorList>
    </citation>
    <scope>NUCLEOTIDE SEQUENCE [LARGE SCALE GENOMIC DNA]</scope>
    <source>
        <strain evidence="3 4">VPI-4506</strain>
    </source>
</reference>
<evidence type="ECO:0000256" key="1">
    <source>
        <dbReference type="ARBA" id="ARBA00023172"/>
    </source>
</evidence>
<gene>
    <name evidence="3" type="ORF">HKQ54_12980</name>
</gene>
<dbReference type="InterPro" id="IPR011010">
    <property type="entry name" value="DNA_brk_join_enz"/>
</dbReference>
<evidence type="ECO:0000259" key="2">
    <source>
        <dbReference type="PROSITE" id="PS51898"/>
    </source>
</evidence>
<dbReference type="RefSeq" id="WP_172773122.1">
    <property type="nucleotide sequence ID" value="NZ_JABDSH010000082.1"/>
</dbReference>
<dbReference type="InterPro" id="IPR013762">
    <property type="entry name" value="Integrase-like_cat_sf"/>
</dbReference>
<evidence type="ECO:0000313" key="4">
    <source>
        <dbReference type="Proteomes" id="UP000555193"/>
    </source>
</evidence>
<dbReference type="Gene3D" id="1.10.443.10">
    <property type="entry name" value="Intergrase catalytic core"/>
    <property type="match status" value="1"/>
</dbReference>
<dbReference type="Proteomes" id="UP000555193">
    <property type="component" value="Unassembled WGS sequence"/>
</dbReference>
<name>A0ABD6L6G3_PHOVU</name>
<comment type="caution">
    <text evidence="3">The sequence shown here is derived from an EMBL/GenBank/DDBJ whole genome shotgun (WGS) entry which is preliminary data.</text>
</comment>
<proteinExistence type="predicted"/>
<evidence type="ECO:0000313" key="3">
    <source>
        <dbReference type="EMBL" id="NMW37031.1"/>
    </source>
</evidence>
<dbReference type="InterPro" id="IPR002104">
    <property type="entry name" value="Integrase_catalytic"/>
</dbReference>
<accession>A0ABD6L6G3</accession>
<dbReference type="EMBL" id="JABDSH010000082">
    <property type="protein sequence ID" value="NMW37031.1"/>
    <property type="molecule type" value="Genomic_DNA"/>
</dbReference>
<dbReference type="SUPFAM" id="SSF56349">
    <property type="entry name" value="DNA breaking-rejoining enzymes"/>
    <property type="match status" value="1"/>
</dbReference>
<sequence length="441" mass="51293">MDMKITIITKECKSKDKDAPAKANLCFRLRDKDVDIKVRSDIEVMLDYWDNDTLSYRRTKKLPSDEQKKVKVLVQTITTALSEQYNSATADVAWMKNVIDECVNPTSRSTETLTTVVSRMEQYIAEHPMSPKSALVYKPTIKKLQRYEAYKREVEGEEGFTLYCETIRPEDYLDFREYVINEYIHYNDYPEFYEQFSLDMHPPKQMSSTQIIAIMHHLRIVGHWCIKMGFTTNRSCDAFTIPAAVQGTPFYLTIEERDKVYNTNLHNKPELEVYRDLFIFQSMVGCRVGDMFSFTKDNIVGDILQYLPHKTMRKRSQTVSVPLTTKAMEILKRYDGKQEKLLPTKQVYQYNEGIRAVLRECGINRMVTILDTVTGKEVQKPICDVATSHMARRNFIGNLYKKVKDPELVSSMTGHVNGSRAFARYREIDEETKVNLVNLIN</sequence>
<dbReference type="GO" id="GO:0006310">
    <property type="term" value="P:DNA recombination"/>
    <property type="evidence" value="ECO:0007669"/>
    <property type="project" value="UniProtKB-KW"/>
</dbReference>
<dbReference type="PROSITE" id="PS51898">
    <property type="entry name" value="TYR_RECOMBINASE"/>
    <property type="match status" value="1"/>
</dbReference>
<keyword evidence="1" id="KW-0233">DNA recombination</keyword>
<feature type="domain" description="Tyr recombinase" evidence="2">
    <location>
        <begin position="247"/>
        <end position="438"/>
    </location>
</feature>
<protein>
    <submittedName>
        <fullName evidence="3">Tyrosine-type recombinase/integrase</fullName>
    </submittedName>
</protein>
<organism evidence="3 4">
    <name type="scientific">Phocaeicola vulgatus</name>
    <name type="common">Bacteroides vulgatus</name>
    <dbReference type="NCBI Taxonomy" id="821"/>
    <lineage>
        <taxon>Bacteria</taxon>
        <taxon>Pseudomonadati</taxon>
        <taxon>Bacteroidota</taxon>
        <taxon>Bacteroidia</taxon>
        <taxon>Bacteroidales</taxon>
        <taxon>Bacteroidaceae</taxon>
        <taxon>Phocaeicola</taxon>
    </lineage>
</organism>
<dbReference type="Pfam" id="PF00589">
    <property type="entry name" value="Phage_integrase"/>
    <property type="match status" value="1"/>
</dbReference>
<dbReference type="AlphaFoldDB" id="A0ABD6L6G3"/>